<dbReference type="GO" id="GO:0034632">
    <property type="term" value="F:retinol transmembrane transporter activity"/>
    <property type="evidence" value="ECO:0007669"/>
    <property type="project" value="InterPro"/>
</dbReference>
<evidence type="ECO:0000256" key="7">
    <source>
        <dbReference type="ARBA" id="ARBA00023170"/>
    </source>
</evidence>
<dbReference type="GO" id="GO:0071939">
    <property type="term" value="P:vitamin A import into cell"/>
    <property type="evidence" value="ECO:0007669"/>
    <property type="project" value="TreeGrafter"/>
</dbReference>
<evidence type="ECO:0000256" key="4">
    <source>
        <dbReference type="ARBA" id="ARBA00022692"/>
    </source>
</evidence>
<keyword evidence="5 8" id="KW-1133">Transmembrane helix</keyword>
<keyword evidence="6 8" id="KW-0472">Membrane</keyword>
<dbReference type="GO" id="GO:0038023">
    <property type="term" value="F:signaling receptor activity"/>
    <property type="evidence" value="ECO:0007669"/>
    <property type="project" value="InterPro"/>
</dbReference>
<proteinExistence type="predicted"/>
<comment type="subcellular location">
    <subcellularLocation>
        <location evidence="1">Cell membrane</location>
        <topology evidence="1">Multi-pass membrane protein</topology>
    </subcellularLocation>
</comment>
<dbReference type="Proteomes" id="UP000887568">
    <property type="component" value="Unplaced"/>
</dbReference>
<accession>A0A914B257</accession>
<dbReference type="GO" id="GO:0005886">
    <property type="term" value="C:plasma membrane"/>
    <property type="evidence" value="ECO:0007669"/>
    <property type="project" value="UniProtKB-SubCell"/>
</dbReference>
<evidence type="ECO:0000256" key="8">
    <source>
        <dbReference type="SAM" id="Phobius"/>
    </source>
</evidence>
<keyword evidence="7" id="KW-0675">Receptor</keyword>
<reference evidence="9" key="1">
    <citation type="submission" date="2022-11" db="UniProtKB">
        <authorList>
            <consortium name="EnsemblMetazoa"/>
        </authorList>
    </citation>
    <scope>IDENTIFICATION</scope>
</reference>
<sequence>MIQLRYRICNPADSAVGHIVNPRHWLFLLMSLVFYLGQLFISKIVFLQKAPEQEGQSRFICFRETVFGLDNRRVFHVTLYFLLFLNFLLGLLSCFLRIGKALVIGAIYIGRIDRCVMMRGWELWDRGYGAYMGFLQLEVAHTHPVLITFCHFLQQKSLESDPSSRISTTNEFISNVNAQVESGSFLQSSKVRGHYPGARTYRQLSRRMRNKWLVALTLTRNPTLVAERKGALNRTRTVSSISDNAI</sequence>
<evidence type="ECO:0000256" key="6">
    <source>
        <dbReference type="ARBA" id="ARBA00023136"/>
    </source>
</evidence>
<organism evidence="9 10">
    <name type="scientific">Patiria miniata</name>
    <name type="common">Bat star</name>
    <name type="synonym">Asterina miniata</name>
    <dbReference type="NCBI Taxonomy" id="46514"/>
    <lineage>
        <taxon>Eukaryota</taxon>
        <taxon>Metazoa</taxon>
        <taxon>Echinodermata</taxon>
        <taxon>Eleutherozoa</taxon>
        <taxon>Asterozoa</taxon>
        <taxon>Asteroidea</taxon>
        <taxon>Valvatacea</taxon>
        <taxon>Valvatida</taxon>
        <taxon>Asterinidae</taxon>
        <taxon>Patiria</taxon>
    </lineage>
</organism>
<evidence type="ECO:0000256" key="1">
    <source>
        <dbReference type="ARBA" id="ARBA00004651"/>
    </source>
</evidence>
<keyword evidence="4 8" id="KW-0812">Transmembrane</keyword>
<evidence type="ECO:0000256" key="2">
    <source>
        <dbReference type="ARBA" id="ARBA00022448"/>
    </source>
</evidence>
<dbReference type="AlphaFoldDB" id="A0A914B257"/>
<protein>
    <submittedName>
        <fullName evidence="9">Uncharacterized protein</fullName>
    </submittedName>
</protein>
<dbReference type="Pfam" id="PF14752">
    <property type="entry name" value="RBP_receptor"/>
    <property type="match status" value="1"/>
</dbReference>
<evidence type="ECO:0000313" key="10">
    <source>
        <dbReference type="Proteomes" id="UP000887568"/>
    </source>
</evidence>
<feature type="transmembrane region" description="Helical" evidence="8">
    <location>
        <begin position="25"/>
        <end position="46"/>
    </location>
</feature>
<keyword evidence="2" id="KW-0813">Transport</keyword>
<name>A0A914B257_PATMI</name>
<dbReference type="EnsemblMetazoa" id="XM_038213946.1">
    <property type="protein sequence ID" value="XP_038069874.1"/>
    <property type="gene ID" value="LOC119739118"/>
</dbReference>
<dbReference type="OrthoDB" id="10071804at2759"/>
<evidence type="ECO:0000313" key="9">
    <source>
        <dbReference type="EnsemblMetazoa" id="XP_038069874.1"/>
    </source>
</evidence>
<keyword evidence="3" id="KW-1003">Cell membrane</keyword>
<evidence type="ECO:0000256" key="5">
    <source>
        <dbReference type="ARBA" id="ARBA00022989"/>
    </source>
</evidence>
<keyword evidence="10" id="KW-1185">Reference proteome</keyword>
<dbReference type="GeneID" id="119739118"/>
<dbReference type="PANTHER" id="PTHR21444">
    <property type="entry name" value="COILED-COIL DOMAIN-CONTAINING PROTEIN 180"/>
    <property type="match status" value="1"/>
</dbReference>
<feature type="transmembrane region" description="Helical" evidence="8">
    <location>
        <begin position="79"/>
        <end position="109"/>
    </location>
</feature>
<dbReference type="PANTHER" id="PTHR21444:SF15">
    <property type="entry name" value="RECEPTOR FOR RETINOL UPTAKE STRA6"/>
    <property type="match status" value="1"/>
</dbReference>
<evidence type="ECO:0000256" key="3">
    <source>
        <dbReference type="ARBA" id="ARBA00022475"/>
    </source>
</evidence>
<dbReference type="RefSeq" id="XP_038069874.1">
    <property type="nucleotide sequence ID" value="XM_038213946.1"/>
</dbReference>
<dbReference type="OMA" id="ICFRETV"/>
<dbReference type="InterPro" id="IPR026612">
    <property type="entry name" value="STRA6-like"/>
</dbReference>